<reference evidence="9" key="2">
    <citation type="submission" date="2020-09" db="EMBL/GenBank/DDBJ databases">
        <authorList>
            <person name="Sun Q."/>
            <person name="Zhou Y."/>
        </authorList>
    </citation>
    <scope>NUCLEOTIDE SEQUENCE</scope>
    <source>
        <strain evidence="9">CGMCC 1.15320</strain>
    </source>
</reference>
<evidence type="ECO:0000256" key="8">
    <source>
        <dbReference type="HAMAP-Rule" id="MF_01255"/>
    </source>
</evidence>
<dbReference type="PANTHER" id="PTHR39289">
    <property type="match status" value="1"/>
</dbReference>
<dbReference type="SUPFAM" id="SSF51182">
    <property type="entry name" value="RmlC-like cupins"/>
    <property type="match status" value="1"/>
</dbReference>
<dbReference type="RefSeq" id="WP_188723019.1">
    <property type="nucleotide sequence ID" value="NZ_BMIF01000045.1"/>
</dbReference>
<dbReference type="Proteomes" id="UP000636264">
    <property type="component" value="Unassembled WGS sequence"/>
</dbReference>
<dbReference type="EC" id="4.2.1.108" evidence="3 8"/>
<evidence type="ECO:0000256" key="5">
    <source>
        <dbReference type="ARBA" id="ARBA00023239"/>
    </source>
</evidence>
<dbReference type="InterPro" id="IPR014710">
    <property type="entry name" value="RmlC-like_jellyroll"/>
</dbReference>
<dbReference type="InterPro" id="IPR011051">
    <property type="entry name" value="RmlC_Cupin_sf"/>
</dbReference>
<dbReference type="AlphaFoldDB" id="A0A916S3V5"/>
<evidence type="ECO:0000313" key="9">
    <source>
        <dbReference type="EMBL" id="GGA83155.1"/>
    </source>
</evidence>
<dbReference type="CDD" id="cd06978">
    <property type="entry name" value="cupin_EctC"/>
    <property type="match status" value="1"/>
</dbReference>
<comment type="function">
    <text evidence="8">Catalyzes the circularization of gamma-N-acetyl-alpha,gamma-diaminobutyric acid (ADABA) to ectoine (1,4,5,6-tetrahydro-2-methyl-4-pyrimidine carboxylic acid), which is an excellent osmoprotectant.</text>
</comment>
<evidence type="ECO:0000256" key="3">
    <source>
        <dbReference type="ARBA" id="ARBA00013192"/>
    </source>
</evidence>
<organism evidence="9 10">
    <name type="scientific">Nitratireductor aestuarii</name>
    <dbReference type="NCBI Taxonomy" id="1735103"/>
    <lineage>
        <taxon>Bacteria</taxon>
        <taxon>Pseudomonadati</taxon>
        <taxon>Pseudomonadota</taxon>
        <taxon>Alphaproteobacteria</taxon>
        <taxon>Hyphomicrobiales</taxon>
        <taxon>Phyllobacteriaceae</taxon>
        <taxon>Nitratireductor</taxon>
    </lineage>
</organism>
<comment type="pathway">
    <text evidence="1 8">Amine and polyamine biosynthesis; ectoine biosynthesis; L-ectoine from L-aspartate 4-semialdehyde: step 3/3.</text>
</comment>
<dbReference type="HAMAP" id="MF_01255">
    <property type="entry name" value="Ectoine_synth"/>
    <property type="match status" value="1"/>
</dbReference>
<sequence length="130" mass="14613">MIVRDLNVEKNTTRKVESKGWDSVRLLLKDDGVGFSFHITTIHAGTEHLFHYKNHFECVYCISGNGSIENIATGELHPIHPGVMYVLNEHDRHRLKGDTEMVMACVFNPPVTGREVHLEDGSYALEGAPI</sequence>
<proteinExistence type="inferred from homology"/>
<dbReference type="NCBIfam" id="NF009806">
    <property type="entry name" value="PRK13290.1"/>
    <property type="match status" value="1"/>
</dbReference>
<keyword evidence="10" id="KW-1185">Reference proteome</keyword>
<evidence type="ECO:0000256" key="1">
    <source>
        <dbReference type="ARBA" id="ARBA00005181"/>
    </source>
</evidence>
<comment type="similarity">
    <text evidence="2 8">Belongs to the ectoine synthase family.</text>
</comment>
<evidence type="ECO:0000256" key="6">
    <source>
        <dbReference type="ARBA" id="ARBA00033271"/>
    </source>
</evidence>
<evidence type="ECO:0000256" key="4">
    <source>
        <dbReference type="ARBA" id="ARBA00019707"/>
    </source>
</evidence>
<keyword evidence="5 8" id="KW-0456">Lyase</keyword>
<dbReference type="InterPro" id="IPR010462">
    <property type="entry name" value="Ectoine_synth"/>
</dbReference>
<dbReference type="Gene3D" id="2.60.120.10">
    <property type="entry name" value="Jelly Rolls"/>
    <property type="match status" value="1"/>
</dbReference>
<evidence type="ECO:0000256" key="2">
    <source>
        <dbReference type="ARBA" id="ARBA00009637"/>
    </source>
</evidence>
<accession>A0A916S3V5</accession>
<protein>
    <recommendedName>
        <fullName evidence="4 8">L-ectoine synthase</fullName>
        <ecNumber evidence="3 8">4.2.1.108</ecNumber>
    </recommendedName>
    <alternativeName>
        <fullName evidence="6 8">N-acetyldiaminobutyrate dehydratase</fullName>
    </alternativeName>
</protein>
<dbReference type="Pfam" id="PF06339">
    <property type="entry name" value="Ectoine_synth"/>
    <property type="match status" value="1"/>
</dbReference>
<reference evidence="9" key="1">
    <citation type="journal article" date="2014" name="Int. J. Syst. Evol. Microbiol.">
        <title>Complete genome sequence of Corynebacterium casei LMG S-19264T (=DSM 44701T), isolated from a smear-ripened cheese.</title>
        <authorList>
            <consortium name="US DOE Joint Genome Institute (JGI-PGF)"/>
            <person name="Walter F."/>
            <person name="Albersmeier A."/>
            <person name="Kalinowski J."/>
            <person name="Ruckert C."/>
        </authorList>
    </citation>
    <scope>NUCLEOTIDE SEQUENCE</scope>
    <source>
        <strain evidence="9">CGMCC 1.15320</strain>
    </source>
</reference>
<dbReference type="GO" id="GO:0033990">
    <property type="term" value="F:ectoine synthase activity"/>
    <property type="evidence" value="ECO:0007669"/>
    <property type="project" value="UniProtKB-EC"/>
</dbReference>
<dbReference type="EMBL" id="BMIF01000045">
    <property type="protein sequence ID" value="GGA83155.1"/>
    <property type="molecule type" value="Genomic_DNA"/>
</dbReference>
<comment type="catalytic activity">
    <reaction evidence="7 8">
        <text>(2S)-4-acetamido-2-aminobutanoate = L-ectoine + H2O</text>
        <dbReference type="Rhea" id="RHEA:17281"/>
        <dbReference type="ChEBI" id="CHEBI:15377"/>
        <dbReference type="ChEBI" id="CHEBI:58515"/>
        <dbReference type="ChEBI" id="CHEBI:58929"/>
        <dbReference type="EC" id="4.2.1.108"/>
    </reaction>
</comment>
<dbReference type="PANTHER" id="PTHR39289:SF1">
    <property type="entry name" value="L-ECTOINE SYNTHASE"/>
    <property type="match status" value="1"/>
</dbReference>
<gene>
    <name evidence="8 9" type="primary">ectC</name>
    <name evidence="9" type="ORF">GCM10011385_41660</name>
</gene>
<evidence type="ECO:0000313" key="10">
    <source>
        <dbReference type="Proteomes" id="UP000636264"/>
    </source>
</evidence>
<comment type="caution">
    <text evidence="9">The sequence shown here is derived from an EMBL/GenBank/DDBJ whole genome shotgun (WGS) entry which is preliminary data.</text>
</comment>
<dbReference type="GO" id="GO:0019491">
    <property type="term" value="P:ectoine biosynthetic process"/>
    <property type="evidence" value="ECO:0007669"/>
    <property type="project" value="UniProtKB-UniRule"/>
</dbReference>
<evidence type="ECO:0000256" key="7">
    <source>
        <dbReference type="ARBA" id="ARBA00048714"/>
    </source>
</evidence>
<name>A0A916S3V5_9HYPH</name>